<dbReference type="EMBL" id="BGPR01000102">
    <property type="protein sequence ID" value="GBL94416.1"/>
    <property type="molecule type" value="Genomic_DNA"/>
</dbReference>
<accession>A0A4Y2BSY0</accession>
<dbReference type="AlphaFoldDB" id="A0A4Y2BSY0"/>
<comment type="caution">
    <text evidence="1">The sequence shown here is derived from an EMBL/GenBank/DDBJ whole genome shotgun (WGS) entry which is preliminary data.</text>
</comment>
<reference evidence="1 2" key="1">
    <citation type="journal article" date="2019" name="Sci. Rep.">
        <title>Orb-weaving spider Araneus ventricosus genome elucidates the spidroin gene catalogue.</title>
        <authorList>
            <person name="Kono N."/>
            <person name="Nakamura H."/>
            <person name="Ohtoshi R."/>
            <person name="Moran D.A.P."/>
            <person name="Shinohara A."/>
            <person name="Yoshida Y."/>
            <person name="Fujiwara M."/>
            <person name="Mori M."/>
            <person name="Tomita M."/>
            <person name="Arakawa K."/>
        </authorList>
    </citation>
    <scope>NUCLEOTIDE SEQUENCE [LARGE SCALE GENOMIC DNA]</scope>
</reference>
<evidence type="ECO:0000313" key="1">
    <source>
        <dbReference type="EMBL" id="GBL94416.1"/>
    </source>
</evidence>
<proteinExistence type="predicted"/>
<keyword evidence="2" id="KW-1185">Reference proteome</keyword>
<name>A0A4Y2BSY0_ARAVE</name>
<evidence type="ECO:0000313" key="2">
    <source>
        <dbReference type="Proteomes" id="UP000499080"/>
    </source>
</evidence>
<protein>
    <submittedName>
        <fullName evidence="1">Uncharacterized protein</fullName>
    </submittedName>
</protein>
<dbReference type="Proteomes" id="UP000499080">
    <property type="component" value="Unassembled WGS sequence"/>
</dbReference>
<sequence length="102" mass="10904">MSSWLVVDYIYQNQKPGSPRPVVATGNLNDSSCNSSSTEVGVLVAKHLATARPFPKEVCTITGGGSQRPAITIPQGKRVPSYLTGGHSYPCTRGRELCIQVD</sequence>
<organism evidence="1 2">
    <name type="scientific">Araneus ventricosus</name>
    <name type="common">Orbweaver spider</name>
    <name type="synonym">Epeira ventricosa</name>
    <dbReference type="NCBI Taxonomy" id="182803"/>
    <lineage>
        <taxon>Eukaryota</taxon>
        <taxon>Metazoa</taxon>
        <taxon>Ecdysozoa</taxon>
        <taxon>Arthropoda</taxon>
        <taxon>Chelicerata</taxon>
        <taxon>Arachnida</taxon>
        <taxon>Araneae</taxon>
        <taxon>Araneomorphae</taxon>
        <taxon>Entelegynae</taxon>
        <taxon>Araneoidea</taxon>
        <taxon>Araneidae</taxon>
        <taxon>Araneus</taxon>
    </lineage>
</organism>
<gene>
    <name evidence="1" type="ORF">AVEN_7382_1</name>
</gene>